<evidence type="ECO:0000313" key="1">
    <source>
        <dbReference type="EMBL" id="WVX67432.1"/>
    </source>
</evidence>
<evidence type="ECO:0000313" key="2">
    <source>
        <dbReference type="Proteomes" id="UP001330434"/>
    </source>
</evidence>
<accession>A0ABZ2C5G0</accession>
<sequence>MKIHHLALIIITTGMSFSLKSNDQVNFKFTNKSNYPLTLDNYHNNCIVGGAKGSKIVPANGGSYQESFTKSERIYDCLDYPGTMHFQFSYPTYAAKKDAKYEFIVDSDEKNAPGVTYYIENKGTGIDVTTSAQPYYKRTSSKNKDSVLGSSKTYDVTVTLSDAKLKTNPINFQFKNSSHYPVTIKWNQENSNCWSPGPKEMIFIPQTVLPGKSLSLNTQVDNLGACALTSSNLKFAFSSPYHSVSVVFFAKINNELTHIYGPETGDNSLGLYTNTNSPNTTSIEFVDKITSTSPVNFVFVNSSGVNINLDKVSSTCWDLEKNLQSPIRPGQKLYISTHTHILNDSQCVNNTSSTMTLKFTGGSSQKTFTITKPFNGPITSQVDTTQKDFWALIIPNGKYNNDVAIEFIKPGKPGLLKGAPLKKSRPL</sequence>
<dbReference type="EMBL" id="CP133270">
    <property type="protein sequence ID" value="WVX67432.1"/>
    <property type="molecule type" value="Genomic_DNA"/>
</dbReference>
<organism evidence="1 2">
    <name type="scientific">Candidatus Bealeia paramacronuclearis</name>
    <dbReference type="NCBI Taxonomy" id="1921001"/>
    <lineage>
        <taxon>Bacteria</taxon>
        <taxon>Pseudomonadati</taxon>
        <taxon>Pseudomonadota</taxon>
        <taxon>Alphaproteobacteria</taxon>
        <taxon>Holosporales</taxon>
        <taxon>Holosporaceae</taxon>
        <taxon>Candidatus Bealeia</taxon>
    </lineage>
</organism>
<protein>
    <submittedName>
        <fullName evidence="1">Uncharacterized protein</fullName>
    </submittedName>
</protein>
<proteinExistence type="predicted"/>
<reference evidence="1 2" key="1">
    <citation type="journal article" date="2024" name="Environ. Microbiol.">
        <title>Novel evolutionary insights on the interactions of the Holosporales (Alphaproteobacteria) with eukaryotic hosts from comparative genomics.</title>
        <authorList>
            <person name="Giovannini M."/>
            <person name="Petroni G."/>
            <person name="Castelli M."/>
        </authorList>
    </citation>
    <scope>NUCLEOTIDE SEQUENCE [LARGE SCALE GENOMIC DNA]</scope>
    <source>
        <strain evidence="1 2">US_Bl 15I1</strain>
    </source>
</reference>
<name>A0ABZ2C5G0_9PROT</name>
<dbReference type="RefSeq" id="WP_331256181.1">
    <property type="nucleotide sequence ID" value="NZ_JAVHWZ010000002.1"/>
</dbReference>
<keyword evidence="2" id="KW-1185">Reference proteome</keyword>
<dbReference type="Proteomes" id="UP001330434">
    <property type="component" value="Chromosome"/>
</dbReference>
<gene>
    <name evidence="1" type="ORF">Bealeia1_01638</name>
</gene>